<protein>
    <submittedName>
        <fullName evidence="1">Uncharacterized protein</fullName>
    </submittedName>
</protein>
<reference evidence="1 2" key="1">
    <citation type="submission" date="2016-03" db="EMBL/GenBank/DDBJ databases">
        <title>Cyphomyrmex costatus WGS genome.</title>
        <authorList>
            <person name="Nygaard S."/>
            <person name="Hu H."/>
            <person name="Boomsma J."/>
            <person name="Zhang G."/>
        </authorList>
    </citation>
    <scope>NUCLEOTIDE SEQUENCE [LARGE SCALE GENOMIC DNA]</scope>
    <source>
        <strain evidence="1">MS0001</strain>
        <tissue evidence="1">Whole body</tissue>
    </source>
</reference>
<name>A0A151IKS5_9HYME</name>
<accession>A0A151IKS5</accession>
<feature type="non-terminal residue" evidence="1">
    <location>
        <position position="1"/>
    </location>
</feature>
<proteinExistence type="predicted"/>
<evidence type="ECO:0000313" key="2">
    <source>
        <dbReference type="Proteomes" id="UP000078542"/>
    </source>
</evidence>
<organism evidence="1 2">
    <name type="scientific">Cyphomyrmex costatus</name>
    <dbReference type="NCBI Taxonomy" id="456900"/>
    <lineage>
        <taxon>Eukaryota</taxon>
        <taxon>Metazoa</taxon>
        <taxon>Ecdysozoa</taxon>
        <taxon>Arthropoda</taxon>
        <taxon>Hexapoda</taxon>
        <taxon>Insecta</taxon>
        <taxon>Pterygota</taxon>
        <taxon>Neoptera</taxon>
        <taxon>Endopterygota</taxon>
        <taxon>Hymenoptera</taxon>
        <taxon>Apocrita</taxon>
        <taxon>Aculeata</taxon>
        <taxon>Formicoidea</taxon>
        <taxon>Formicidae</taxon>
        <taxon>Myrmicinae</taxon>
        <taxon>Cyphomyrmex</taxon>
    </lineage>
</organism>
<keyword evidence="2" id="KW-1185">Reference proteome</keyword>
<sequence length="100" mass="11139">NYNINTNETLQLTGVTEDVVNTLGTIQICMMSVPVVFHVVSDGFPIIPQGILINYAKNNITWRGRSFQFKQNESVKIPAHTNSGFVIRIANSEIKTGYLP</sequence>
<evidence type="ECO:0000313" key="1">
    <source>
        <dbReference type="EMBL" id="KYN05216.1"/>
    </source>
</evidence>
<dbReference type="STRING" id="456900.A0A151IKS5"/>
<dbReference type="EMBL" id="KQ977164">
    <property type="protein sequence ID" value="KYN05216.1"/>
    <property type="molecule type" value="Genomic_DNA"/>
</dbReference>
<gene>
    <name evidence="1" type="ORF">ALC62_03889</name>
</gene>
<dbReference type="AlphaFoldDB" id="A0A151IKS5"/>
<dbReference type="Proteomes" id="UP000078542">
    <property type="component" value="Unassembled WGS sequence"/>
</dbReference>